<feature type="compositionally biased region" description="Basic and acidic residues" evidence="1">
    <location>
        <begin position="1008"/>
        <end position="1028"/>
    </location>
</feature>
<dbReference type="Proteomes" id="UP000001542">
    <property type="component" value="Unassembled WGS sequence"/>
</dbReference>
<dbReference type="KEGG" id="tva:4756671"/>
<feature type="region of interest" description="Disordered" evidence="1">
    <location>
        <begin position="978"/>
        <end position="1216"/>
    </location>
</feature>
<sequence>MIDVSRVLEAAEDSRAKNRIVLYASSVMKYNYDGGEEPRILIISDSSVIYYMYSKSLVETTSCSWCNLTGMRFEGNIISLTFGTEIFSFKAKDPYDISQKILVYLQRTKTYVEIDLIYPFSINDYNYLPNAIGLLTRFKNVCEKVNLPITDDIMSYLRDIIIHNRPIIDTSNSSVTEPYFVPIMATIQLAKCIRTIVITNSRNGSLFSIFANFLQSTISTFSHIHIFGDCLQGFENLCASLKNTDNCAVSSISFSECNPSDSNIKSLLELCKARIISSLAFRNISKFNFMRLFYDSNYRAVVNTITMLNFDDTVNLDIALILQNFKNLTSLSLARCNIDIPVVLDMISNSDNQKIGMVCLVGNYCKNEFRKIPPLYLLDISSVTFAKGTLLSYFYYLFSKNIPHELNLRISNAILSDLTEWDNIFELMDSQDTHCFSGLSWCGNPIHKSLINLLPKNTALEELILDKCDLSHVINDLCNVIPKLRKLLTFSYSGRALPDALKIVQALSSVNINELKLEDTKSGDDLLDELSTLAKSSKELYLISFDGSEFNSYECFDKLIDIIEQRSIKFTLCWPTKDIERLKLEEQEVSMFRARIWSFFNQLEENKVDYLDLFDPALKPFQYSHYSVYFPMNNVLEELECPQFDQYPQYYNQYVSYVEKKISDYNKLKIEHVQKTNPVPISSEDVLTRDFCQAFNSSSSDFDDIDFTNEYDIKEFNDEEIGLLLSQEKEKTINIDLEKFKTNKVSTFTVTEIPYFINQAENIENEEKSVSNSSENLVANNYDPENNYIAKLQTALDTSQAKIEHHKLISNSEEYSEDVPTLNLESERNPVESLDLSYETVDSIADKLNSQENKGELLLISKDDKMLDSLEQPIPVLNTPVFSNLKPNNSIQKKSVKNSPALDEQALFQSLDSLDNLSHLQQNNSKINQSKTSNILLSDEKIDLGSQKKDKIIFSSAEILLPYELNSIEFLEPSETLKSHSSSASLQSSDDKMPKARRVSNAVASEEQNSKIETKKSQEESSKLEPKKQNAHRRRSHDSNEGSKSDMRKSPNDNDKNKKSPSENKENRRKSTEDDKIQKRKSPNEHDSKSAKRKFPDEDSDKNTTDVNVVLDGKMMSYDDFSSDRKRDSSRQKKRRSKHRSYDEDEKNLQRNNNIKRRKSIDKEKKNSLASQIPLQKRRSSAEEKQEVKMTRSKSREELRRKSYEEEGRDDKRWMNINHHEEEHKFIKSNSQSDIVLNIEDNVKQSILAEEELSPRKRSSSLLETQKPNVKELNKSPQRRDRRSMTITADKSPLAAEYEEIPYRKPKFRFTIEWFSVKSSREIFNKKDHKYRLSKLINYLENESDDDE</sequence>
<proteinExistence type="predicted"/>
<organism evidence="2 3">
    <name type="scientific">Trichomonas vaginalis (strain ATCC PRA-98 / G3)</name>
    <dbReference type="NCBI Taxonomy" id="412133"/>
    <lineage>
        <taxon>Eukaryota</taxon>
        <taxon>Metamonada</taxon>
        <taxon>Parabasalia</taxon>
        <taxon>Trichomonadida</taxon>
        <taxon>Trichomonadidae</taxon>
        <taxon>Trichomonas</taxon>
    </lineage>
</organism>
<dbReference type="VEuPathDB" id="TrichDB:TVAG_146060"/>
<feature type="compositionally biased region" description="Basic and acidic residues" evidence="1">
    <location>
        <begin position="1037"/>
        <end position="1104"/>
    </location>
</feature>
<dbReference type="SMR" id="A2F8A9"/>
<feature type="region of interest" description="Disordered" evidence="1">
    <location>
        <begin position="1250"/>
        <end position="1289"/>
    </location>
</feature>
<feature type="compositionally biased region" description="Low complexity" evidence="1">
    <location>
        <begin position="978"/>
        <end position="988"/>
    </location>
</feature>
<protein>
    <recommendedName>
        <fullName evidence="4">Leucine Rich Repeat family protein</fullName>
    </recommendedName>
</protein>
<dbReference type="InParanoid" id="A2F8A9"/>
<reference evidence="2" key="2">
    <citation type="journal article" date="2007" name="Science">
        <title>Draft genome sequence of the sexually transmitted pathogen Trichomonas vaginalis.</title>
        <authorList>
            <person name="Carlton J.M."/>
            <person name="Hirt R.P."/>
            <person name="Silva J.C."/>
            <person name="Delcher A.L."/>
            <person name="Schatz M."/>
            <person name="Zhao Q."/>
            <person name="Wortman J.R."/>
            <person name="Bidwell S.L."/>
            <person name="Alsmark U.C.M."/>
            <person name="Besteiro S."/>
            <person name="Sicheritz-Ponten T."/>
            <person name="Noel C.J."/>
            <person name="Dacks J.B."/>
            <person name="Foster P.G."/>
            <person name="Simillion C."/>
            <person name="Van de Peer Y."/>
            <person name="Miranda-Saavedra D."/>
            <person name="Barton G.J."/>
            <person name="Westrop G.D."/>
            <person name="Mueller S."/>
            <person name="Dessi D."/>
            <person name="Fiori P.L."/>
            <person name="Ren Q."/>
            <person name="Paulsen I."/>
            <person name="Zhang H."/>
            <person name="Bastida-Corcuera F.D."/>
            <person name="Simoes-Barbosa A."/>
            <person name="Brown M.T."/>
            <person name="Hayes R.D."/>
            <person name="Mukherjee M."/>
            <person name="Okumura C.Y."/>
            <person name="Schneider R."/>
            <person name="Smith A.J."/>
            <person name="Vanacova S."/>
            <person name="Villalvazo M."/>
            <person name="Haas B.J."/>
            <person name="Pertea M."/>
            <person name="Feldblyum T.V."/>
            <person name="Utterback T.R."/>
            <person name="Shu C.L."/>
            <person name="Osoegawa K."/>
            <person name="de Jong P.J."/>
            <person name="Hrdy I."/>
            <person name="Horvathova L."/>
            <person name="Zubacova Z."/>
            <person name="Dolezal P."/>
            <person name="Malik S.B."/>
            <person name="Logsdon J.M. Jr."/>
            <person name="Henze K."/>
            <person name="Gupta A."/>
            <person name="Wang C.C."/>
            <person name="Dunne R.L."/>
            <person name="Upcroft J.A."/>
            <person name="Upcroft P."/>
            <person name="White O."/>
            <person name="Salzberg S.L."/>
            <person name="Tang P."/>
            <person name="Chiu C.-H."/>
            <person name="Lee Y.-S."/>
            <person name="Embley T.M."/>
            <person name="Coombs G.H."/>
            <person name="Mottram J.C."/>
            <person name="Tachezy J."/>
            <person name="Fraser-Liggett C.M."/>
            <person name="Johnson P.J."/>
        </authorList>
    </citation>
    <scope>NUCLEOTIDE SEQUENCE [LARGE SCALE GENOMIC DNA]</scope>
    <source>
        <strain evidence="2">G3</strain>
    </source>
</reference>
<reference evidence="2" key="1">
    <citation type="submission" date="2006-10" db="EMBL/GenBank/DDBJ databases">
        <authorList>
            <person name="Amadeo P."/>
            <person name="Zhao Q."/>
            <person name="Wortman J."/>
            <person name="Fraser-Liggett C."/>
            <person name="Carlton J."/>
        </authorList>
    </citation>
    <scope>NUCLEOTIDE SEQUENCE</scope>
    <source>
        <strain evidence="2">G3</strain>
    </source>
</reference>
<name>A2F8A9_TRIV3</name>
<evidence type="ECO:0000313" key="3">
    <source>
        <dbReference type="Proteomes" id="UP000001542"/>
    </source>
</evidence>
<dbReference type="EMBL" id="DS113659">
    <property type="protein sequence ID" value="EAX98869.1"/>
    <property type="molecule type" value="Genomic_DNA"/>
</dbReference>
<feature type="compositionally biased region" description="Basic and acidic residues" evidence="1">
    <location>
        <begin position="1180"/>
        <end position="1216"/>
    </location>
</feature>
<dbReference type="VEuPathDB" id="TrichDB:TVAGG3_0038570"/>
<gene>
    <name evidence="2" type="ORF">TVAG_146060</name>
</gene>
<feature type="compositionally biased region" description="Basic and acidic residues" evidence="1">
    <location>
        <begin position="1122"/>
        <end position="1131"/>
    </location>
</feature>
<accession>A2F8A9</accession>
<dbReference type="RefSeq" id="XP_001311799.1">
    <property type="nucleotide sequence ID" value="XM_001311798.1"/>
</dbReference>
<evidence type="ECO:0000256" key="1">
    <source>
        <dbReference type="SAM" id="MobiDB-lite"/>
    </source>
</evidence>
<keyword evidence="3" id="KW-1185">Reference proteome</keyword>
<evidence type="ECO:0008006" key="4">
    <source>
        <dbReference type="Google" id="ProtNLM"/>
    </source>
</evidence>
<evidence type="ECO:0000313" key="2">
    <source>
        <dbReference type="EMBL" id="EAX98869.1"/>
    </source>
</evidence>